<accession>A0ABD2PN46</accession>
<dbReference type="Proteomes" id="UP001626550">
    <property type="component" value="Unassembled WGS sequence"/>
</dbReference>
<evidence type="ECO:0000313" key="2">
    <source>
        <dbReference type="Proteomes" id="UP001626550"/>
    </source>
</evidence>
<evidence type="ECO:0000313" key="1">
    <source>
        <dbReference type="EMBL" id="KAL3307146.1"/>
    </source>
</evidence>
<dbReference type="EMBL" id="JBJKFK010008182">
    <property type="protein sequence ID" value="KAL3307146.1"/>
    <property type="molecule type" value="Genomic_DNA"/>
</dbReference>
<comment type="caution">
    <text evidence="1">The sequence shown here is derived from an EMBL/GenBank/DDBJ whole genome shotgun (WGS) entry which is preliminary data.</text>
</comment>
<organism evidence="1 2">
    <name type="scientific">Cichlidogyrus casuarinus</name>
    <dbReference type="NCBI Taxonomy" id="1844966"/>
    <lineage>
        <taxon>Eukaryota</taxon>
        <taxon>Metazoa</taxon>
        <taxon>Spiralia</taxon>
        <taxon>Lophotrochozoa</taxon>
        <taxon>Platyhelminthes</taxon>
        <taxon>Monogenea</taxon>
        <taxon>Monopisthocotylea</taxon>
        <taxon>Dactylogyridea</taxon>
        <taxon>Ancyrocephalidae</taxon>
        <taxon>Cichlidogyrus</taxon>
    </lineage>
</organism>
<sequence length="149" mass="15433">AGHVGVGAGPLFPRPIIFETEFVASDDLGELAPVLNIILRCGIGLVRCSTLDVVGEPGMAAWCAGRVIFGDGCALSACASPDRPVRLPPPMPDDEELDVDPIESVLRVIVGPDSGVLSSCCILGVFAPLPLSRGVAAASTVYFPFAWSN</sequence>
<protein>
    <submittedName>
        <fullName evidence="1">Uncharacterized protein</fullName>
    </submittedName>
</protein>
<reference evidence="1 2" key="1">
    <citation type="submission" date="2024-11" db="EMBL/GenBank/DDBJ databases">
        <title>Adaptive evolution of stress response genes in parasites aligns with host niche diversity.</title>
        <authorList>
            <person name="Hahn C."/>
            <person name="Resl P."/>
        </authorList>
    </citation>
    <scope>NUCLEOTIDE SEQUENCE [LARGE SCALE GENOMIC DNA]</scope>
    <source>
        <strain evidence="1">EGGRZ-B1_66</strain>
        <tissue evidence="1">Body</tissue>
    </source>
</reference>
<name>A0ABD2PN46_9PLAT</name>
<keyword evidence="2" id="KW-1185">Reference proteome</keyword>
<dbReference type="AlphaFoldDB" id="A0ABD2PN46"/>
<gene>
    <name evidence="1" type="ORF">Ciccas_014348</name>
</gene>
<proteinExistence type="predicted"/>
<feature type="non-terminal residue" evidence="1">
    <location>
        <position position="1"/>
    </location>
</feature>